<evidence type="ECO:0000256" key="1">
    <source>
        <dbReference type="SAM" id="SignalP"/>
    </source>
</evidence>
<dbReference type="Proteomes" id="UP001448207">
    <property type="component" value="Unassembled WGS sequence"/>
</dbReference>
<keyword evidence="3" id="KW-1185">Reference proteome</keyword>
<dbReference type="EMBL" id="JBCLYO010000024">
    <property type="protein sequence ID" value="KAL0078649.1"/>
    <property type="molecule type" value="Genomic_DNA"/>
</dbReference>
<organism evidence="2 3">
    <name type="scientific">Phycomyces blakesleeanus</name>
    <dbReference type="NCBI Taxonomy" id="4837"/>
    <lineage>
        <taxon>Eukaryota</taxon>
        <taxon>Fungi</taxon>
        <taxon>Fungi incertae sedis</taxon>
        <taxon>Mucoromycota</taxon>
        <taxon>Mucoromycotina</taxon>
        <taxon>Mucoromycetes</taxon>
        <taxon>Mucorales</taxon>
        <taxon>Phycomycetaceae</taxon>
        <taxon>Phycomyces</taxon>
    </lineage>
</organism>
<keyword evidence="1" id="KW-0732">Signal</keyword>
<sequence length="206" mass="22772">MRSTLANFCFFFLCLFLLYTDIFGYTSDKKLSVSVKKNKLLAAMLIITGCPEASLADGDGRGVFVKTLKEGLDSDLTEIAMTAHQCLRTLISLPDKKSSSPALLGLGRSTVSTLVPHVVTHALSFKFSNENIEKDKARAGLLEEDIKTLITLPNCVPEEQSKISIAVTICDIKLTKKNYYWHFFYRTTDSECNIAYTCGNVGHTAI</sequence>
<comment type="caution">
    <text evidence="2">The sequence shown here is derived from an EMBL/GenBank/DDBJ whole genome shotgun (WGS) entry which is preliminary data.</text>
</comment>
<feature type="chain" id="PRO_5046812806" evidence="1">
    <location>
        <begin position="25"/>
        <end position="206"/>
    </location>
</feature>
<reference evidence="2 3" key="1">
    <citation type="submission" date="2024-04" db="EMBL/GenBank/DDBJ databases">
        <title>Symmetric and asymmetric DNA N6-adenine methylation regulates different biological responses in Mucorales.</title>
        <authorList>
            <consortium name="Lawrence Berkeley National Laboratory"/>
            <person name="Lax C."/>
            <person name="Mondo S.J."/>
            <person name="Osorio-Concepcion M."/>
            <person name="Muszewska A."/>
            <person name="Corrochano-Luque M."/>
            <person name="Gutierrez G."/>
            <person name="Riley R."/>
            <person name="Lipzen A."/>
            <person name="Guo J."/>
            <person name="Hundley H."/>
            <person name="Amirebrahimi M."/>
            <person name="Ng V."/>
            <person name="Lorenzo-Gutierrez D."/>
            <person name="Binder U."/>
            <person name="Yang J."/>
            <person name="Song Y."/>
            <person name="Canovas D."/>
            <person name="Navarro E."/>
            <person name="Freitag M."/>
            <person name="Gabaldon T."/>
            <person name="Grigoriev I.V."/>
            <person name="Corrochano L.M."/>
            <person name="Nicolas F.E."/>
            <person name="Garre V."/>
        </authorList>
    </citation>
    <scope>NUCLEOTIDE SEQUENCE [LARGE SCALE GENOMIC DNA]</scope>
    <source>
        <strain evidence="2 3">L51</strain>
    </source>
</reference>
<gene>
    <name evidence="2" type="ORF">J3Q64DRAFT_1765530</name>
</gene>
<name>A0ABR3APB8_PHYBL</name>
<evidence type="ECO:0000313" key="2">
    <source>
        <dbReference type="EMBL" id="KAL0078649.1"/>
    </source>
</evidence>
<feature type="signal peptide" evidence="1">
    <location>
        <begin position="1"/>
        <end position="24"/>
    </location>
</feature>
<accession>A0ABR3APB8</accession>
<proteinExistence type="predicted"/>
<evidence type="ECO:0000313" key="3">
    <source>
        <dbReference type="Proteomes" id="UP001448207"/>
    </source>
</evidence>
<protein>
    <submittedName>
        <fullName evidence="2">Uncharacterized protein</fullName>
    </submittedName>
</protein>